<dbReference type="RefSeq" id="WP_210867803.1">
    <property type="nucleotide sequence ID" value="NZ_JAGPNL010000001.1"/>
</dbReference>
<dbReference type="Gene3D" id="3.20.20.100">
    <property type="entry name" value="NADP-dependent oxidoreductase domain"/>
    <property type="match status" value="1"/>
</dbReference>
<feature type="active site" description="Proton donor" evidence="4">
    <location>
        <position position="48"/>
    </location>
</feature>
<dbReference type="CDD" id="cd19133">
    <property type="entry name" value="AKR_AKR5F1"/>
    <property type="match status" value="1"/>
</dbReference>
<dbReference type="AlphaFoldDB" id="A0A940XCX0"/>
<comment type="similarity">
    <text evidence="1">Belongs to the aldo/keto reductase family.</text>
</comment>
<reference evidence="8" key="1">
    <citation type="submission" date="2021-04" db="EMBL/GenBank/DDBJ databases">
        <title>Genome seq and assembly of Streptomyces sp. RG38.</title>
        <authorList>
            <person name="Chhetri G."/>
        </authorList>
    </citation>
    <scope>NUCLEOTIDE SEQUENCE</scope>
    <source>
        <strain evidence="8">RG38</strain>
    </source>
</reference>
<keyword evidence="9" id="KW-1185">Reference proteome</keyword>
<keyword evidence="3" id="KW-0560">Oxidoreductase</keyword>
<evidence type="ECO:0000256" key="3">
    <source>
        <dbReference type="ARBA" id="ARBA00023002"/>
    </source>
</evidence>
<dbReference type="PROSITE" id="PS00798">
    <property type="entry name" value="ALDOKETO_REDUCTASE_1"/>
    <property type="match status" value="1"/>
</dbReference>
<comment type="caution">
    <text evidence="8">The sequence shown here is derived from an EMBL/GenBank/DDBJ whole genome shotgun (WGS) entry which is preliminary data.</text>
</comment>
<evidence type="ECO:0000259" key="7">
    <source>
        <dbReference type="Pfam" id="PF00248"/>
    </source>
</evidence>
<dbReference type="FunFam" id="3.20.20.100:FF:000015">
    <property type="entry name" value="Oxidoreductase, aldo/keto reductase family"/>
    <property type="match status" value="1"/>
</dbReference>
<dbReference type="InterPro" id="IPR036812">
    <property type="entry name" value="NAD(P)_OxRdtase_dom_sf"/>
</dbReference>
<keyword evidence="2" id="KW-0521">NADP</keyword>
<dbReference type="GO" id="GO:0016616">
    <property type="term" value="F:oxidoreductase activity, acting on the CH-OH group of donors, NAD or NADP as acceptor"/>
    <property type="evidence" value="ECO:0007669"/>
    <property type="project" value="UniProtKB-ARBA"/>
</dbReference>
<dbReference type="PANTHER" id="PTHR43827:SF3">
    <property type="entry name" value="NADP-DEPENDENT OXIDOREDUCTASE DOMAIN-CONTAINING PROTEIN"/>
    <property type="match status" value="1"/>
</dbReference>
<dbReference type="Proteomes" id="UP000677875">
    <property type="component" value="Unassembled WGS sequence"/>
</dbReference>
<dbReference type="InterPro" id="IPR020471">
    <property type="entry name" value="AKR"/>
</dbReference>
<feature type="binding site" evidence="5">
    <location>
        <position position="106"/>
    </location>
    <ligand>
        <name>substrate</name>
    </ligand>
</feature>
<dbReference type="PANTHER" id="PTHR43827">
    <property type="entry name" value="2,5-DIKETO-D-GLUCONIC ACID REDUCTASE"/>
    <property type="match status" value="1"/>
</dbReference>
<evidence type="ECO:0000313" key="9">
    <source>
        <dbReference type="Proteomes" id="UP000677875"/>
    </source>
</evidence>
<protein>
    <submittedName>
        <fullName evidence="8">Aldo/keto reductase</fullName>
    </submittedName>
</protein>
<gene>
    <name evidence="8" type="ORF">J5Y05_01010</name>
</gene>
<organism evidence="8 9">
    <name type="scientific">Streptomyces tagetis</name>
    <dbReference type="NCBI Taxonomy" id="2820809"/>
    <lineage>
        <taxon>Bacteria</taxon>
        <taxon>Bacillati</taxon>
        <taxon>Actinomycetota</taxon>
        <taxon>Actinomycetes</taxon>
        <taxon>Kitasatosporales</taxon>
        <taxon>Streptomycetaceae</taxon>
        <taxon>Streptomyces</taxon>
    </lineage>
</organism>
<feature type="domain" description="NADP-dependent oxidoreductase" evidence="7">
    <location>
        <begin position="21"/>
        <end position="258"/>
    </location>
</feature>
<evidence type="ECO:0000256" key="1">
    <source>
        <dbReference type="ARBA" id="ARBA00007905"/>
    </source>
</evidence>
<dbReference type="InterPro" id="IPR018170">
    <property type="entry name" value="Aldo/ket_reductase_CS"/>
</dbReference>
<accession>A0A940XCX0</accession>
<dbReference type="InterPro" id="IPR023210">
    <property type="entry name" value="NADP_OxRdtase_dom"/>
</dbReference>
<dbReference type="SUPFAM" id="SSF51430">
    <property type="entry name" value="NAD(P)-linked oxidoreductase"/>
    <property type="match status" value="1"/>
</dbReference>
<name>A0A940XCX0_9ACTN</name>
<evidence type="ECO:0000256" key="4">
    <source>
        <dbReference type="PIRSR" id="PIRSR000097-1"/>
    </source>
</evidence>
<dbReference type="Pfam" id="PF00248">
    <property type="entry name" value="Aldo_ket_red"/>
    <property type="match status" value="1"/>
</dbReference>
<evidence type="ECO:0000313" key="8">
    <source>
        <dbReference type="EMBL" id="MBQ0825097.1"/>
    </source>
</evidence>
<evidence type="ECO:0000256" key="2">
    <source>
        <dbReference type="ARBA" id="ARBA00022857"/>
    </source>
</evidence>
<evidence type="ECO:0000256" key="5">
    <source>
        <dbReference type="PIRSR" id="PIRSR000097-2"/>
    </source>
</evidence>
<dbReference type="PRINTS" id="PR00069">
    <property type="entry name" value="ALDKETRDTASE"/>
</dbReference>
<proteinExistence type="inferred from homology"/>
<sequence>MQTVTLNNGVEMPVLGFGVYQIPPAETERAVSDALAAGYRSLDTAAGYGNEEAVGRAIKAGDIPRAELFVTTKLWISDAGEDRARRAFETSLRKLGLDHVDLYLIHQPYGDVYGSWRAMENLYNGDGLVRAIGVSNFHPDRLVDLIDHNEVVPAVNQIETHPFFQRTADQELMRERGVQIESWGPFAEGRNNLFTDPVLSGIAAAHGKSVAQVVLRWLVQRGVVVIPKSVRPERMAENLDVFDFRLTGDQMAAIAALDTGASLFFDHRDPAIVSRLGNTTLDS</sequence>
<feature type="site" description="Lowers pKa of active site Tyr" evidence="6">
    <location>
        <position position="73"/>
    </location>
</feature>
<evidence type="ECO:0000256" key="6">
    <source>
        <dbReference type="PIRSR" id="PIRSR000097-3"/>
    </source>
</evidence>
<dbReference type="EMBL" id="JAGPNL010000001">
    <property type="protein sequence ID" value="MBQ0825097.1"/>
    <property type="molecule type" value="Genomic_DNA"/>
</dbReference>
<dbReference type="PIRSF" id="PIRSF000097">
    <property type="entry name" value="AKR"/>
    <property type="match status" value="1"/>
</dbReference>